<evidence type="ECO:0000313" key="2">
    <source>
        <dbReference type="EMBL" id="GGA04864.1"/>
    </source>
</evidence>
<gene>
    <name evidence="2" type="ORF">GCM10011333_04380</name>
</gene>
<keyword evidence="1" id="KW-1133">Transmembrane helix</keyword>
<dbReference type="Proteomes" id="UP000616114">
    <property type="component" value="Unassembled WGS sequence"/>
</dbReference>
<keyword evidence="3" id="KW-1185">Reference proteome</keyword>
<evidence type="ECO:0000256" key="1">
    <source>
        <dbReference type="SAM" id="Phobius"/>
    </source>
</evidence>
<keyword evidence="1" id="KW-0472">Membrane</keyword>
<comment type="caution">
    <text evidence="2">The sequence shown here is derived from an EMBL/GenBank/DDBJ whole genome shotgun (WGS) entry which is preliminary data.</text>
</comment>
<feature type="transmembrane region" description="Helical" evidence="1">
    <location>
        <begin position="86"/>
        <end position="108"/>
    </location>
</feature>
<dbReference type="EMBL" id="BMFY01000002">
    <property type="protein sequence ID" value="GGA04864.1"/>
    <property type="molecule type" value="Genomic_DNA"/>
</dbReference>
<proteinExistence type="predicted"/>
<feature type="transmembrane region" description="Helical" evidence="1">
    <location>
        <begin position="52"/>
        <end position="74"/>
    </location>
</feature>
<feature type="transmembrane region" description="Helical" evidence="1">
    <location>
        <begin position="20"/>
        <end position="40"/>
    </location>
</feature>
<reference evidence="2" key="2">
    <citation type="submission" date="2020-09" db="EMBL/GenBank/DDBJ databases">
        <authorList>
            <person name="Sun Q."/>
            <person name="Zhou Y."/>
        </authorList>
    </citation>
    <scope>NUCLEOTIDE SEQUENCE</scope>
    <source>
        <strain evidence="2">CGMCC 1.12785</strain>
    </source>
</reference>
<organism evidence="2 3">
    <name type="scientific">Sediminivirga luteola</name>
    <dbReference type="NCBI Taxonomy" id="1774748"/>
    <lineage>
        <taxon>Bacteria</taxon>
        <taxon>Bacillati</taxon>
        <taxon>Actinomycetota</taxon>
        <taxon>Actinomycetes</taxon>
        <taxon>Micrococcales</taxon>
        <taxon>Brevibacteriaceae</taxon>
        <taxon>Sediminivirga</taxon>
    </lineage>
</organism>
<accession>A0A8J2TVQ7</accession>
<dbReference type="AlphaFoldDB" id="A0A8J2TVQ7"/>
<reference evidence="2" key="1">
    <citation type="journal article" date="2014" name="Int. J. Syst. Evol. Microbiol.">
        <title>Complete genome sequence of Corynebacterium casei LMG S-19264T (=DSM 44701T), isolated from a smear-ripened cheese.</title>
        <authorList>
            <consortium name="US DOE Joint Genome Institute (JGI-PGF)"/>
            <person name="Walter F."/>
            <person name="Albersmeier A."/>
            <person name="Kalinowski J."/>
            <person name="Ruckert C."/>
        </authorList>
    </citation>
    <scope>NUCLEOTIDE SEQUENCE</scope>
    <source>
        <strain evidence="2">CGMCC 1.12785</strain>
    </source>
</reference>
<name>A0A8J2TVQ7_9MICO</name>
<protein>
    <submittedName>
        <fullName evidence="2">Uncharacterized protein</fullName>
    </submittedName>
</protein>
<sequence length="114" mass="12749">MESPKRQQDARLVRLAILRLAYVGITLLCCLPLLLIWYAGELSPLSSDSVELSIGRFLGIYALVAVAATVALLPPVRNKISITYRVLTDCAAILVTAPVIIFNLWYFYIITFQY</sequence>
<keyword evidence="1" id="KW-0812">Transmembrane</keyword>
<evidence type="ECO:0000313" key="3">
    <source>
        <dbReference type="Proteomes" id="UP000616114"/>
    </source>
</evidence>